<name>A0AB39YQ16_9MICC</name>
<accession>A0AB39YQ16</accession>
<evidence type="ECO:0000259" key="1">
    <source>
        <dbReference type="Pfam" id="PF18064"/>
    </source>
</evidence>
<organism evidence="2">
    <name type="scientific">Paenarthrobacter sp. AMU7</name>
    <dbReference type="NCBI Taxonomy" id="3162492"/>
    <lineage>
        <taxon>Bacteria</taxon>
        <taxon>Bacillati</taxon>
        <taxon>Actinomycetota</taxon>
        <taxon>Actinomycetes</taxon>
        <taxon>Micrococcales</taxon>
        <taxon>Micrococcaceae</taxon>
        <taxon>Paenarthrobacter</taxon>
    </lineage>
</organism>
<dbReference type="AlphaFoldDB" id="A0AB39YQ16"/>
<feature type="domain" description="ParB-like C-terminal" evidence="1">
    <location>
        <begin position="3"/>
        <end position="33"/>
    </location>
</feature>
<dbReference type="RefSeq" id="WP_369745828.1">
    <property type="nucleotide sequence ID" value="NZ_CP165735.1"/>
</dbReference>
<reference evidence="2" key="1">
    <citation type="submission" date="2024-07" db="EMBL/GenBank/DDBJ databases">
        <authorList>
            <person name="Li J."/>
            <person name="Wei H."/>
            <person name="Ma J."/>
        </authorList>
    </citation>
    <scope>NUCLEOTIDE SEQUENCE</scope>
    <source>
        <strain evidence="2">AMU7</strain>
    </source>
</reference>
<evidence type="ECO:0000313" key="2">
    <source>
        <dbReference type="EMBL" id="XDV72018.1"/>
    </source>
</evidence>
<proteinExistence type="predicted"/>
<dbReference type="EMBL" id="CP165735">
    <property type="protein sequence ID" value="XDV72018.1"/>
    <property type="molecule type" value="Genomic_DNA"/>
</dbReference>
<sequence length="37" mass="4344">MEEGYASVNDFVEAAVRRELRRVQRKYNGGKKWLACL</sequence>
<protein>
    <recommendedName>
        <fullName evidence="1">ParB-like C-terminal domain-containing protein</fullName>
    </recommendedName>
</protein>
<dbReference type="Pfam" id="PF18064">
    <property type="entry name" value="CB_ParB_C"/>
    <property type="match status" value="1"/>
</dbReference>
<gene>
    <name evidence="2" type="ORF">ABQM86_02175</name>
</gene>
<dbReference type="InterPro" id="IPR040851">
    <property type="entry name" value="ParB-like_C"/>
</dbReference>
<dbReference type="Gene3D" id="6.10.180.30">
    <property type="match status" value="1"/>
</dbReference>